<sequence length="66" mass="7577">MGQRFPSGRILRKLAHPLGFTEIELLKLAGFLSRDETDQRLDTIKVEIKRDIAHALVSLYRKVDSL</sequence>
<reference evidence="1" key="1">
    <citation type="journal article" date="2014" name="Front. Microbiol.">
        <title>High frequency of phylogenetically diverse reductive dehalogenase-homologous genes in deep subseafloor sedimentary metagenomes.</title>
        <authorList>
            <person name="Kawai M."/>
            <person name="Futagami T."/>
            <person name="Toyoda A."/>
            <person name="Takaki Y."/>
            <person name="Nishi S."/>
            <person name="Hori S."/>
            <person name="Arai W."/>
            <person name="Tsubouchi T."/>
            <person name="Morono Y."/>
            <person name="Uchiyama I."/>
            <person name="Ito T."/>
            <person name="Fujiyama A."/>
            <person name="Inagaki F."/>
            <person name="Takami H."/>
        </authorList>
    </citation>
    <scope>NUCLEOTIDE SEQUENCE</scope>
    <source>
        <strain evidence="1">Expedition CK06-06</strain>
    </source>
</reference>
<protein>
    <submittedName>
        <fullName evidence="1">Uncharacterized protein</fullName>
    </submittedName>
</protein>
<accession>X1R1C3</accession>
<name>X1R1C3_9ZZZZ</name>
<organism evidence="1">
    <name type="scientific">marine sediment metagenome</name>
    <dbReference type="NCBI Taxonomy" id="412755"/>
    <lineage>
        <taxon>unclassified sequences</taxon>
        <taxon>metagenomes</taxon>
        <taxon>ecological metagenomes</taxon>
    </lineage>
</organism>
<comment type="caution">
    <text evidence="1">The sequence shown here is derived from an EMBL/GenBank/DDBJ whole genome shotgun (WGS) entry which is preliminary data.</text>
</comment>
<dbReference type="AlphaFoldDB" id="X1R1C3"/>
<proteinExistence type="predicted"/>
<gene>
    <name evidence="1" type="ORF">S12H4_15824</name>
</gene>
<dbReference type="EMBL" id="BARW01007624">
    <property type="protein sequence ID" value="GAI74333.1"/>
    <property type="molecule type" value="Genomic_DNA"/>
</dbReference>
<evidence type="ECO:0000313" key="1">
    <source>
        <dbReference type="EMBL" id="GAI74333.1"/>
    </source>
</evidence>